<feature type="transmembrane region" description="Helical" evidence="9">
    <location>
        <begin position="187"/>
        <end position="207"/>
    </location>
</feature>
<keyword evidence="6 9" id="KW-0472">Membrane</keyword>
<dbReference type="Gene3D" id="1.20.1730.10">
    <property type="entry name" value="Sodium/glucose cotransporter"/>
    <property type="match status" value="1"/>
</dbReference>
<evidence type="ECO:0000256" key="7">
    <source>
        <dbReference type="RuleBase" id="RU362091"/>
    </source>
</evidence>
<feature type="transmembrane region" description="Helical" evidence="9">
    <location>
        <begin position="121"/>
        <end position="141"/>
    </location>
</feature>
<keyword evidence="3" id="KW-0813">Transport</keyword>
<evidence type="ECO:0000256" key="8">
    <source>
        <dbReference type="SAM" id="MobiDB-lite"/>
    </source>
</evidence>
<dbReference type="OrthoDB" id="3636885at2"/>
<dbReference type="EMBL" id="VCQV01000021">
    <property type="protein sequence ID" value="TWP35159.1"/>
    <property type="molecule type" value="Genomic_DNA"/>
</dbReference>
<accession>A0A563DYG4</accession>
<dbReference type="InterPro" id="IPR038377">
    <property type="entry name" value="Na/Glc_symporter_sf"/>
</dbReference>
<feature type="transmembrane region" description="Helical" evidence="9">
    <location>
        <begin position="227"/>
        <end position="245"/>
    </location>
</feature>
<keyword evidence="11" id="KW-1185">Reference proteome</keyword>
<comment type="subcellular location">
    <subcellularLocation>
        <location evidence="1">Membrane</location>
        <topology evidence="1">Multi-pass membrane protein</topology>
    </subcellularLocation>
</comment>
<evidence type="ECO:0000256" key="6">
    <source>
        <dbReference type="ARBA" id="ARBA00023136"/>
    </source>
</evidence>
<reference evidence="10 11" key="1">
    <citation type="submission" date="2019-05" db="EMBL/GenBank/DDBJ databases">
        <authorList>
            <person name="Lee S.D."/>
        </authorList>
    </citation>
    <scope>NUCLEOTIDE SEQUENCE [LARGE SCALE GENOMIC DNA]</scope>
    <source>
        <strain evidence="10 11">C5-26</strain>
    </source>
</reference>
<feature type="transmembrane region" description="Helical" evidence="9">
    <location>
        <begin position="44"/>
        <end position="66"/>
    </location>
</feature>
<feature type="transmembrane region" description="Helical" evidence="9">
    <location>
        <begin position="355"/>
        <end position="378"/>
    </location>
</feature>
<dbReference type="InterPro" id="IPR050277">
    <property type="entry name" value="Sodium:Solute_Symporter"/>
</dbReference>
<dbReference type="PANTHER" id="PTHR48086">
    <property type="entry name" value="SODIUM/PROLINE SYMPORTER-RELATED"/>
    <property type="match status" value="1"/>
</dbReference>
<evidence type="ECO:0000256" key="1">
    <source>
        <dbReference type="ARBA" id="ARBA00004141"/>
    </source>
</evidence>
<dbReference type="PANTHER" id="PTHR48086:SF8">
    <property type="entry name" value="MONOCARBOXYLIC ACID PERMEASE"/>
    <property type="match status" value="1"/>
</dbReference>
<proteinExistence type="inferred from homology"/>
<dbReference type="GO" id="GO:0022857">
    <property type="term" value="F:transmembrane transporter activity"/>
    <property type="evidence" value="ECO:0007669"/>
    <property type="project" value="InterPro"/>
</dbReference>
<gene>
    <name evidence="10" type="ORF">FGL98_14620</name>
</gene>
<evidence type="ECO:0000256" key="4">
    <source>
        <dbReference type="ARBA" id="ARBA00022692"/>
    </source>
</evidence>
<evidence type="ECO:0000256" key="2">
    <source>
        <dbReference type="ARBA" id="ARBA00006434"/>
    </source>
</evidence>
<keyword evidence="4 9" id="KW-0812">Transmembrane</keyword>
<feature type="region of interest" description="Disordered" evidence="8">
    <location>
        <begin position="460"/>
        <end position="486"/>
    </location>
</feature>
<evidence type="ECO:0000313" key="11">
    <source>
        <dbReference type="Proteomes" id="UP000320244"/>
    </source>
</evidence>
<reference evidence="10 11" key="2">
    <citation type="submission" date="2019-08" db="EMBL/GenBank/DDBJ databases">
        <title>Jejuicoccus antrihumi gen. nov., sp. nov., a new member of the family Dermacoccaceae isolated from a cave.</title>
        <authorList>
            <person name="Schumann P."/>
            <person name="Kim I.S."/>
        </authorList>
    </citation>
    <scope>NUCLEOTIDE SEQUENCE [LARGE SCALE GENOMIC DNA]</scope>
    <source>
        <strain evidence="10 11">C5-26</strain>
    </source>
</reference>
<comment type="caution">
    <text evidence="10">The sequence shown here is derived from an EMBL/GenBank/DDBJ whole genome shotgun (WGS) entry which is preliminary data.</text>
</comment>
<feature type="transmembrane region" description="Helical" evidence="9">
    <location>
        <begin position="153"/>
        <end position="175"/>
    </location>
</feature>
<evidence type="ECO:0000256" key="3">
    <source>
        <dbReference type="ARBA" id="ARBA00022448"/>
    </source>
</evidence>
<feature type="transmembrane region" description="Helical" evidence="9">
    <location>
        <begin position="72"/>
        <end position="91"/>
    </location>
</feature>
<dbReference type="GO" id="GO:0005886">
    <property type="term" value="C:plasma membrane"/>
    <property type="evidence" value="ECO:0007669"/>
    <property type="project" value="TreeGrafter"/>
</dbReference>
<dbReference type="RefSeq" id="WP_146317715.1">
    <property type="nucleotide sequence ID" value="NZ_VCQV01000021.1"/>
</dbReference>
<keyword evidence="5 9" id="KW-1133">Transmembrane helix</keyword>
<feature type="transmembrane region" description="Helical" evidence="9">
    <location>
        <begin position="384"/>
        <end position="401"/>
    </location>
</feature>
<dbReference type="PROSITE" id="PS50283">
    <property type="entry name" value="NA_SOLUT_SYMP_3"/>
    <property type="match status" value="1"/>
</dbReference>
<feature type="transmembrane region" description="Helical" evidence="9">
    <location>
        <begin position="408"/>
        <end position="426"/>
    </location>
</feature>
<organism evidence="10 11">
    <name type="scientific">Leekyejoonella antrihumi</name>
    <dbReference type="NCBI Taxonomy" id="1660198"/>
    <lineage>
        <taxon>Bacteria</taxon>
        <taxon>Bacillati</taxon>
        <taxon>Actinomycetota</taxon>
        <taxon>Actinomycetes</taxon>
        <taxon>Micrococcales</taxon>
        <taxon>Dermacoccaceae</taxon>
        <taxon>Leekyejoonella</taxon>
    </lineage>
</organism>
<feature type="transmembrane region" description="Helical" evidence="9">
    <location>
        <begin position="311"/>
        <end position="335"/>
    </location>
</feature>
<evidence type="ECO:0000256" key="5">
    <source>
        <dbReference type="ARBA" id="ARBA00022989"/>
    </source>
</evidence>
<dbReference type="AlphaFoldDB" id="A0A563DYG4"/>
<dbReference type="Pfam" id="PF00474">
    <property type="entry name" value="SSF"/>
    <property type="match status" value="1"/>
</dbReference>
<dbReference type="InterPro" id="IPR001734">
    <property type="entry name" value="Na/solute_symporter"/>
</dbReference>
<comment type="similarity">
    <text evidence="2 7">Belongs to the sodium:solute symporter (SSF) (TC 2.A.21) family.</text>
</comment>
<protein>
    <submittedName>
        <fullName evidence="10">Sodium:solute symporter family protein</fullName>
    </submittedName>
</protein>
<feature type="transmembrane region" description="Helical" evidence="9">
    <location>
        <begin position="266"/>
        <end position="291"/>
    </location>
</feature>
<feature type="transmembrane region" description="Helical" evidence="9">
    <location>
        <begin position="432"/>
        <end position="451"/>
    </location>
</feature>
<name>A0A563DYG4_9MICO</name>
<dbReference type="Proteomes" id="UP000320244">
    <property type="component" value="Unassembled WGS sequence"/>
</dbReference>
<feature type="transmembrane region" description="Helical" evidence="9">
    <location>
        <begin position="6"/>
        <end position="24"/>
    </location>
</feature>
<evidence type="ECO:0000313" key="10">
    <source>
        <dbReference type="EMBL" id="TWP35159.1"/>
    </source>
</evidence>
<evidence type="ECO:0000256" key="9">
    <source>
        <dbReference type="SAM" id="Phobius"/>
    </source>
</evidence>
<sequence length="486" mass="50888">MTALVFALIMALSIGVAILARVGVRRMDIKQFLVAGRSFPPFLLFFLAVGEVYSIGTMLGFPGGIYGGGASYGLWFLGYILLAYPIGYFLAPLVWRAAKRYDALTVPEVFGRHFGSRKFELVIAIGSIIALVPWGQFQFIGLEVVLQGLGVPISPIGAVLIAASIAFLYIAIAGVRGSAFVAFVKDAFMLLGIVVVGVAAVMSAHGISPLFAHATAAAPTHVHMGGVALTFAMTTIVYQGFGFYLQPSVSPYVFPAKSEAAVKSSTVFMPMYMLMYPFAVFAAFFAVSALPNTKNPNGVFLNIAHDLLPPWLVGVVAAGAGLAGIMVLASTSLNIGAIVTRNLVPNVPAHSQRRWTVLAVAIFLVAAAAMTTFTPALMLTVLNLSGYVGIQFATGWIAIFFARKVHAFAAGTGIVTGVLLALALYATSPQLGGINIGLIALGVNLALTFGLSHLAPGRTPQAPIATSEPAPSVSVPNRPDLPVTNA</sequence>